<evidence type="ECO:0000313" key="2">
    <source>
        <dbReference type="Proteomes" id="UP000041356"/>
    </source>
</evidence>
<dbReference type="RefSeq" id="WP_154294593.1">
    <property type="nucleotide sequence ID" value="NZ_CP107093.1"/>
</dbReference>
<name>A0A9P1PX93_YEREN</name>
<dbReference type="AlphaFoldDB" id="A0A9P1PX93"/>
<organism evidence="1 2">
    <name type="scientific">Yersinia enterocolitica</name>
    <dbReference type="NCBI Taxonomy" id="630"/>
    <lineage>
        <taxon>Bacteria</taxon>
        <taxon>Pseudomonadati</taxon>
        <taxon>Pseudomonadota</taxon>
        <taxon>Gammaproteobacteria</taxon>
        <taxon>Enterobacterales</taxon>
        <taxon>Yersiniaceae</taxon>
        <taxon>Yersinia</taxon>
    </lineage>
</organism>
<accession>A0A9P1PX93</accession>
<proteinExistence type="predicted"/>
<gene>
    <name evidence="1" type="ORF">ERS137939_03198</name>
</gene>
<sequence length="57" mass="6373">MSIYALIDIQTNIVVNTIVLEDGTGWQPPDGLLLVKCVEVCGIGWEYKDGEFIQPDY</sequence>
<dbReference type="Proteomes" id="UP000041356">
    <property type="component" value="Unassembled WGS sequence"/>
</dbReference>
<dbReference type="EMBL" id="CPZF01000009">
    <property type="protein sequence ID" value="CNG09194.1"/>
    <property type="molecule type" value="Genomic_DNA"/>
</dbReference>
<reference evidence="1 2" key="1">
    <citation type="submission" date="2015-03" db="EMBL/GenBank/DDBJ databases">
        <authorList>
            <consortium name="Pathogen Informatics"/>
            <person name="Murphy D."/>
        </authorList>
    </citation>
    <scope>NUCLEOTIDE SEQUENCE [LARGE SCALE GENOMIC DNA]</scope>
    <source>
        <strain evidence="1 2">IP27818</strain>
    </source>
</reference>
<comment type="caution">
    <text evidence="1">The sequence shown here is derived from an EMBL/GenBank/DDBJ whole genome shotgun (WGS) entry which is preliminary data.</text>
</comment>
<protein>
    <submittedName>
        <fullName evidence="1">Uncharacterized protein</fullName>
    </submittedName>
</protein>
<evidence type="ECO:0000313" key="1">
    <source>
        <dbReference type="EMBL" id="CNG09194.1"/>
    </source>
</evidence>